<evidence type="ECO:0000256" key="6">
    <source>
        <dbReference type="ARBA" id="ARBA00023274"/>
    </source>
</evidence>
<reference evidence="11" key="1">
    <citation type="journal article" date="2010" name="Nature">
        <title>The Amphimedon queenslandica genome and the evolution of animal complexity.</title>
        <authorList>
            <person name="Srivastava M."/>
            <person name="Simakov O."/>
            <person name="Chapman J."/>
            <person name="Fahey B."/>
            <person name="Gauthier M.E."/>
            <person name="Mitros T."/>
            <person name="Richards G.S."/>
            <person name="Conaco C."/>
            <person name="Dacre M."/>
            <person name="Hellsten U."/>
            <person name="Larroux C."/>
            <person name="Putnam N.H."/>
            <person name="Stanke M."/>
            <person name="Adamska M."/>
            <person name="Darling A."/>
            <person name="Degnan S.M."/>
            <person name="Oakley T.H."/>
            <person name="Plachetzki D.C."/>
            <person name="Zhai Y."/>
            <person name="Adamski M."/>
            <person name="Calcino A."/>
            <person name="Cummins S.F."/>
            <person name="Goodstein D.M."/>
            <person name="Harris C."/>
            <person name="Jackson D.J."/>
            <person name="Leys S.P."/>
            <person name="Shu S."/>
            <person name="Woodcroft B.J."/>
            <person name="Vervoort M."/>
            <person name="Kosik K.S."/>
            <person name="Manning G."/>
            <person name="Degnan B.M."/>
            <person name="Rokhsar D.S."/>
        </authorList>
    </citation>
    <scope>NUCLEOTIDE SEQUENCE [LARGE SCALE GENOMIC DNA]</scope>
</reference>
<evidence type="ECO:0000256" key="2">
    <source>
        <dbReference type="ARBA" id="ARBA00009672"/>
    </source>
</evidence>
<evidence type="ECO:0000256" key="1">
    <source>
        <dbReference type="ARBA" id="ARBA00004173"/>
    </source>
</evidence>
<dbReference type="Pfam" id="PF14943">
    <property type="entry name" value="MRP-S26"/>
    <property type="match status" value="1"/>
</dbReference>
<dbReference type="InParanoid" id="A0A1X7VQ05"/>
<accession>A0A1X7VQ05</accession>
<dbReference type="EnsemblMetazoa" id="Aqu2.1.41944_001">
    <property type="protein sequence ID" value="Aqu2.1.41944_001"/>
    <property type="gene ID" value="Aqu2.1.41944"/>
</dbReference>
<protein>
    <recommendedName>
        <fullName evidence="7">Small ribosomal subunit protein mS26</fullName>
    </recommendedName>
    <alternativeName>
        <fullName evidence="8">28S ribosomal protein S26, mitochondrial</fullName>
    </alternativeName>
</protein>
<evidence type="ECO:0000256" key="4">
    <source>
        <dbReference type="ARBA" id="ARBA00022980"/>
    </source>
</evidence>
<dbReference type="InterPro" id="IPR026140">
    <property type="entry name" value="Ribosomal_mS26"/>
</dbReference>
<organism evidence="10">
    <name type="scientific">Amphimedon queenslandica</name>
    <name type="common">Sponge</name>
    <dbReference type="NCBI Taxonomy" id="400682"/>
    <lineage>
        <taxon>Eukaryota</taxon>
        <taxon>Metazoa</taxon>
        <taxon>Porifera</taxon>
        <taxon>Demospongiae</taxon>
        <taxon>Heteroscleromorpha</taxon>
        <taxon>Haplosclerida</taxon>
        <taxon>Niphatidae</taxon>
        <taxon>Amphimedon</taxon>
    </lineage>
</organism>
<comment type="subcellular location">
    <subcellularLocation>
        <location evidence="1">Mitochondrion</location>
    </subcellularLocation>
</comment>
<dbReference type="EnsemblMetazoa" id="XM_020003546.1">
    <property type="protein sequence ID" value="XP_019859105.1"/>
    <property type="gene ID" value="LOC105315495"/>
</dbReference>
<reference evidence="10" key="2">
    <citation type="submission" date="2017-05" db="UniProtKB">
        <authorList>
            <consortium name="EnsemblMetazoa"/>
        </authorList>
    </citation>
    <scope>IDENTIFICATION</scope>
</reference>
<dbReference type="OrthoDB" id="5877983at2759"/>
<evidence type="ECO:0000256" key="8">
    <source>
        <dbReference type="ARBA" id="ARBA00035344"/>
    </source>
</evidence>
<dbReference type="PANTHER" id="PTHR21035">
    <property type="entry name" value="28S RIBOSOMAL PROTEIN S26, MITOCHONDRIAL"/>
    <property type="match status" value="1"/>
</dbReference>
<keyword evidence="11" id="KW-1185">Reference proteome</keyword>
<sequence length="199" mass="23753">MATHVYVSRSKDCLFLFLRQGSLFQPARCYAKKYRMPQEDIDAYRKYRKEMTAQRRKYREEWLKDDKENEKLKTMRMKLDKEVEGKLYDDKIVSKNLKIDEKRKKIEEKKMEKEEQRKVIVESLRQKTQEKIKKEHIKDIIASNVEIEGFITFENLDEKISEAIDNMQISTYAIDPSGKKLSTENIYSPNALTETQSAH</sequence>
<dbReference type="AlphaFoldDB" id="A0A1X7VQ05"/>
<keyword evidence="6" id="KW-0687">Ribonucleoprotein</keyword>
<dbReference type="Proteomes" id="UP000007879">
    <property type="component" value="Unassembled WGS sequence"/>
</dbReference>
<keyword evidence="3" id="KW-0809">Transit peptide</keyword>
<evidence type="ECO:0000256" key="7">
    <source>
        <dbReference type="ARBA" id="ARBA00035138"/>
    </source>
</evidence>
<keyword evidence="4" id="KW-0689">Ribosomal protein</keyword>
<evidence type="ECO:0000256" key="9">
    <source>
        <dbReference type="SAM" id="Coils"/>
    </source>
</evidence>
<evidence type="ECO:0000313" key="10">
    <source>
        <dbReference type="EnsemblMetazoa" id="Aqu2.1.41944_001"/>
    </source>
</evidence>
<evidence type="ECO:0000256" key="5">
    <source>
        <dbReference type="ARBA" id="ARBA00023128"/>
    </source>
</evidence>
<keyword evidence="5" id="KW-0496">Mitochondrion</keyword>
<evidence type="ECO:0000313" key="11">
    <source>
        <dbReference type="Proteomes" id="UP000007879"/>
    </source>
</evidence>
<feature type="coiled-coil region" evidence="9">
    <location>
        <begin position="92"/>
        <end position="131"/>
    </location>
</feature>
<dbReference type="GO" id="GO:0005763">
    <property type="term" value="C:mitochondrial small ribosomal subunit"/>
    <property type="evidence" value="ECO:0007669"/>
    <property type="project" value="InterPro"/>
</dbReference>
<keyword evidence="9" id="KW-0175">Coiled coil</keyword>
<evidence type="ECO:0000256" key="3">
    <source>
        <dbReference type="ARBA" id="ARBA00022946"/>
    </source>
</evidence>
<name>A0A1X7VQ05_AMPQE</name>
<proteinExistence type="inferred from homology"/>
<dbReference type="PANTHER" id="PTHR21035:SF2">
    <property type="entry name" value="SMALL RIBOSOMAL SUBUNIT PROTEIN MS26"/>
    <property type="match status" value="1"/>
</dbReference>
<dbReference type="KEGG" id="aqu:105315495"/>
<gene>
    <name evidence="10" type="primary">105315495</name>
</gene>
<comment type="similarity">
    <text evidence="2">Belongs to the mitochondrion-specific ribosomal protein mS26 family.</text>
</comment>